<dbReference type="EMBL" id="CP033897">
    <property type="protein sequence ID" value="AZA11756.1"/>
    <property type="molecule type" value="Genomic_DNA"/>
</dbReference>
<organism evidence="6 7">
    <name type="scientific">Corynebacterium gerontici</name>
    <dbReference type="NCBI Taxonomy" id="2079234"/>
    <lineage>
        <taxon>Bacteria</taxon>
        <taxon>Bacillati</taxon>
        <taxon>Actinomycetota</taxon>
        <taxon>Actinomycetes</taxon>
        <taxon>Mycobacteriales</taxon>
        <taxon>Corynebacteriaceae</taxon>
        <taxon>Corynebacterium</taxon>
    </lineage>
</organism>
<feature type="compositionally biased region" description="Low complexity" evidence="3">
    <location>
        <begin position="169"/>
        <end position="192"/>
    </location>
</feature>
<accession>A0A3G6J1F0</accession>
<proteinExistence type="inferred from homology"/>
<dbReference type="KEGG" id="cgk:CGERO_07280"/>
<dbReference type="OrthoDB" id="4567960at2"/>
<feature type="region of interest" description="Disordered" evidence="3">
    <location>
        <begin position="169"/>
        <end position="219"/>
    </location>
</feature>
<dbReference type="PROSITE" id="PS51257">
    <property type="entry name" value="PROKAR_LIPOPROTEIN"/>
    <property type="match status" value="1"/>
</dbReference>
<feature type="domain" description="Low molecular weight antigen MTB12-like C-terminal" evidence="5">
    <location>
        <begin position="48"/>
        <end position="160"/>
    </location>
</feature>
<dbReference type="Pfam" id="PF26580">
    <property type="entry name" value="Mtb12_C"/>
    <property type="match status" value="1"/>
</dbReference>
<feature type="chain" id="PRO_5038798301" description="Low molecular weight antigen MTB12-like C-terminal domain-containing protein" evidence="4">
    <location>
        <begin position="21"/>
        <end position="219"/>
    </location>
</feature>
<gene>
    <name evidence="6" type="ORF">CGERO_07280</name>
</gene>
<evidence type="ECO:0000313" key="7">
    <source>
        <dbReference type="Proteomes" id="UP000271587"/>
    </source>
</evidence>
<evidence type="ECO:0000313" key="6">
    <source>
        <dbReference type="EMBL" id="AZA11756.1"/>
    </source>
</evidence>
<comment type="similarity">
    <text evidence="2">Belongs to the MTB12 family.</text>
</comment>
<feature type="signal peptide" evidence="4">
    <location>
        <begin position="1"/>
        <end position="20"/>
    </location>
</feature>
<dbReference type="AlphaFoldDB" id="A0A3G6J1F0"/>
<evidence type="ECO:0000256" key="4">
    <source>
        <dbReference type="SAM" id="SignalP"/>
    </source>
</evidence>
<dbReference type="InterPro" id="IPR058644">
    <property type="entry name" value="Mtb12-like_C"/>
</dbReference>
<name>A0A3G6J1F0_9CORY</name>
<evidence type="ECO:0000256" key="2">
    <source>
        <dbReference type="ARBA" id="ARBA00093774"/>
    </source>
</evidence>
<keyword evidence="1 4" id="KW-0732">Signal</keyword>
<reference evidence="6 7" key="1">
    <citation type="submission" date="2018-11" db="EMBL/GenBank/DDBJ databases">
        <authorList>
            <person name="Kleinhagauer T."/>
            <person name="Glaeser S.P."/>
            <person name="Spergser J."/>
            <person name="Ruckert C."/>
            <person name="Kaempfer P."/>
            <person name="Busse H.-J."/>
        </authorList>
    </citation>
    <scope>NUCLEOTIDE SEQUENCE [LARGE SCALE GENOMIC DNA]</scope>
    <source>
        <strain evidence="6 7">W8</strain>
    </source>
</reference>
<feature type="region of interest" description="Disordered" evidence="3">
    <location>
        <begin position="25"/>
        <end position="49"/>
    </location>
</feature>
<dbReference type="Proteomes" id="UP000271587">
    <property type="component" value="Chromosome"/>
</dbReference>
<evidence type="ECO:0000256" key="3">
    <source>
        <dbReference type="SAM" id="MobiDB-lite"/>
    </source>
</evidence>
<evidence type="ECO:0000259" key="5">
    <source>
        <dbReference type="Pfam" id="PF26580"/>
    </source>
</evidence>
<sequence length="219" mass="22793" precursor="true">MKIAKTFAVSAAVSMALTLAACSNDDNKAAETSSSSASSSSQADAQAPMPTAADLNAIVAIVTDPNAPIEEKQQTLQGEDVDPVLFDQLVRSKQESGAEIVVVDPVLPGYTPNSVFATVNVNLPESDPQVADDVEFVYEDGRWKLTRRWACTLLKFSVPQEQMPQMCLAEAAPPVNPPADAAQPAPEGEQPAPDAPPAPEAPEAPAPDAPAPDAPAPAQ</sequence>
<protein>
    <recommendedName>
        <fullName evidence="5">Low molecular weight antigen MTB12-like C-terminal domain-containing protein</fullName>
    </recommendedName>
</protein>
<keyword evidence="7" id="KW-1185">Reference proteome</keyword>
<feature type="compositionally biased region" description="Low complexity" evidence="3">
    <location>
        <begin position="30"/>
        <end position="47"/>
    </location>
</feature>
<feature type="compositionally biased region" description="Pro residues" evidence="3">
    <location>
        <begin position="193"/>
        <end position="219"/>
    </location>
</feature>
<dbReference type="RefSeq" id="WP_123934599.1">
    <property type="nucleotide sequence ID" value="NZ_CP033897.1"/>
</dbReference>
<evidence type="ECO:0000256" key="1">
    <source>
        <dbReference type="ARBA" id="ARBA00022729"/>
    </source>
</evidence>